<feature type="region of interest" description="Disordered" evidence="1">
    <location>
        <begin position="235"/>
        <end position="255"/>
    </location>
</feature>
<protein>
    <submittedName>
        <fullName evidence="3">Dienelactone hydrolase family protein</fullName>
    </submittedName>
</protein>
<dbReference type="AlphaFoldDB" id="A0A2U8PLX5"/>
<dbReference type="SUPFAM" id="SSF53474">
    <property type="entry name" value="alpha/beta-Hydrolases"/>
    <property type="match status" value="1"/>
</dbReference>
<dbReference type="EMBL" id="CP029426">
    <property type="protein sequence ID" value="AWL98739.1"/>
    <property type="molecule type" value="Genomic_DNA"/>
</dbReference>
<dbReference type="Pfam" id="PF01738">
    <property type="entry name" value="DLH"/>
    <property type="match status" value="1"/>
</dbReference>
<dbReference type="Proteomes" id="UP000215884">
    <property type="component" value="Chromosome"/>
</dbReference>
<reference evidence="3 4" key="1">
    <citation type="journal article" date="2017" name="Syst. Appl. Microbiol.">
        <title>Soybeans inoculated with root zone soils of Canadian native legumes harbour diverse and novel Bradyrhizobium spp. that possess agricultural potential.</title>
        <authorList>
            <person name="Bromfield E.S.P."/>
            <person name="Cloutier S."/>
            <person name="Tambong J.T."/>
            <person name="Tran Thi T.V."/>
        </authorList>
    </citation>
    <scope>NUCLEOTIDE SEQUENCE [LARGE SCALE GENOMIC DNA]</scope>
    <source>
        <strain evidence="3 4">39S1MB</strain>
    </source>
</reference>
<name>A0A2U8PLX5_9BRAD</name>
<evidence type="ECO:0000313" key="4">
    <source>
        <dbReference type="Proteomes" id="UP000215884"/>
    </source>
</evidence>
<dbReference type="InterPro" id="IPR002925">
    <property type="entry name" value="Dienelactn_hydro"/>
</dbReference>
<dbReference type="GO" id="GO:0016787">
    <property type="term" value="F:hydrolase activity"/>
    <property type="evidence" value="ECO:0007669"/>
    <property type="project" value="UniProtKB-KW"/>
</dbReference>
<keyword evidence="3" id="KW-0378">Hydrolase</keyword>
<feature type="domain" description="Dienelactone hydrolase" evidence="2">
    <location>
        <begin position="12"/>
        <end position="218"/>
    </location>
</feature>
<dbReference type="OrthoDB" id="9771666at2"/>
<evidence type="ECO:0000313" key="3">
    <source>
        <dbReference type="EMBL" id="AWL98739.1"/>
    </source>
</evidence>
<evidence type="ECO:0000256" key="1">
    <source>
        <dbReference type="SAM" id="MobiDB-lite"/>
    </source>
</evidence>
<sequence>MIELTASDGASFSAYRAEPSETPKGAVVVLQDVFGVTPEVRKAADAFAAAGYVAIAPSLFDRVKPGVSLDHDDGGKAAAAAITAELNKELTISDIQATVDAVKGAGKVAIVGYGWGGDLAYTAANKVNGLACVIGYDGGGTVADYREKRKVPTLLHFGENDPELPLEQISQFRAHRPDVSAFTYPGAAQGFGCDERGSYREDAAGQALKRTLFWISQYVEGQKPVLLKNAGAYAQAKTEKKKKKKGDDDLGPPVD</sequence>
<dbReference type="RefSeq" id="WP_094891012.1">
    <property type="nucleotide sequence ID" value="NZ_CP029426.2"/>
</dbReference>
<dbReference type="KEGG" id="brq:CIT40_01015"/>
<dbReference type="InterPro" id="IPR051049">
    <property type="entry name" value="Dienelactone_hydrolase-like"/>
</dbReference>
<evidence type="ECO:0000259" key="2">
    <source>
        <dbReference type="Pfam" id="PF01738"/>
    </source>
</evidence>
<organism evidence="3 4">
    <name type="scientific">Bradyrhizobium amphicarpaeae</name>
    <dbReference type="NCBI Taxonomy" id="1404768"/>
    <lineage>
        <taxon>Bacteria</taxon>
        <taxon>Pseudomonadati</taxon>
        <taxon>Pseudomonadota</taxon>
        <taxon>Alphaproteobacteria</taxon>
        <taxon>Hyphomicrobiales</taxon>
        <taxon>Nitrobacteraceae</taxon>
        <taxon>Bradyrhizobium</taxon>
    </lineage>
</organism>
<dbReference type="Gene3D" id="3.40.50.1820">
    <property type="entry name" value="alpha/beta hydrolase"/>
    <property type="match status" value="1"/>
</dbReference>
<reference evidence="3 4" key="2">
    <citation type="journal article" date="2019" name="Int. J. Syst. Evol. Microbiol.">
        <title>Description and complete genome sequence of Bradyrhizobium amphicarpaeae sp. nov., harbouring photosystem and nitrogen-fixation genes.</title>
        <authorList>
            <person name="Bromfield E.S.P."/>
            <person name="Cloutier S."/>
            <person name="Nguyen H.D.T."/>
        </authorList>
    </citation>
    <scope>NUCLEOTIDE SEQUENCE [LARGE SCALE GENOMIC DNA]</scope>
    <source>
        <strain evidence="3 4">39S1MB</strain>
    </source>
</reference>
<accession>A0A2U8PLX5</accession>
<dbReference type="PANTHER" id="PTHR46623">
    <property type="entry name" value="CARBOXYMETHYLENEBUTENOLIDASE-RELATED"/>
    <property type="match status" value="1"/>
</dbReference>
<dbReference type="InterPro" id="IPR029058">
    <property type="entry name" value="AB_hydrolase_fold"/>
</dbReference>
<dbReference type="PANTHER" id="PTHR46623:SF6">
    <property type="entry name" value="ALPHA_BETA-HYDROLASES SUPERFAMILY PROTEIN"/>
    <property type="match status" value="1"/>
</dbReference>
<keyword evidence="4" id="KW-1185">Reference proteome</keyword>
<gene>
    <name evidence="3" type="ORF">CIT40_01015</name>
</gene>
<proteinExistence type="predicted"/>